<accession>A0A1D1VUH2</accession>
<keyword evidence="2" id="KW-1185">Reference proteome</keyword>
<protein>
    <recommendedName>
        <fullName evidence="3">HTH psq-type domain-containing protein</fullName>
    </recommendedName>
</protein>
<organism evidence="1 2">
    <name type="scientific">Ramazzottius varieornatus</name>
    <name type="common">Water bear</name>
    <name type="synonym">Tardigrade</name>
    <dbReference type="NCBI Taxonomy" id="947166"/>
    <lineage>
        <taxon>Eukaryota</taxon>
        <taxon>Metazoa</taxon>
        <taxon>Ecdysozoa</taxon>
        <taxon>Tardigrada</taxon>
        <taxon>Eutardigrada</taxon>
        <taxon>Parachela</taxon>
        <taxon>Hypsibioidea</taxon>
        <taxon>Ramazzottiidae</taxon>
        <taxon>Ramazzottius</taxon>
    </lineage>
</organism>
<dbReference type="Proteomes" id="UP000186922">
    <property type="component" value="Unassembled WGS sequence"/>
</dbReference>
<dbReference type="EMBL" id="BDGG01000011">
    <property type="protein sequence ID" value="GAV04586.1"/>
    <property type="molecule type" value="Genomic_DNA"/>
</dbReference>
<evidence type="ECO:0000313" key="1">
    <source>
        <dbReference type="EMBL" id="GAV04586.1"/>
    </source>
</evidence>
<dbReference type="AlphaFoldDB" id="A0A1D1VUH2"/>
<comment type="caution">
    <text evidence="1">The sequence shown here is derived from an EMBL/GenBank/DDBJ whole genome shotgun (WGS) entry which is preliminary data.</text>
</comment>
<name>A0A1D1VUH2_RAMVA</name>
<proteinExistence type="predicted"/>
<gene>
    <name evidence="1" type="primary">RvY_14850-1</name>
    <name evidence="1" type="synonym">RvY_14850.1</name>
    <name evidence="1" type="ORF">RvY_14850</name>
</gene>
<reference evidence="1 2" key="1">
    <citation type="journal article" date="2016" name="Nat. Commun.">
        <title>Extremotolerant tardigrade genome and improved radiotolerance of human cultured cells by tardigrade-unique protein.</title>
        <authorList>
            <person name="Hashimoto T."/>
            <person name="Horikawa D.D."/>
            <person name="Saito Y."/>
            <person name="Kuwahara H."/>
            <person name="Kozuka-Hata H."/>
            <person name="Shin-I T."/>
            <person name="Minakuchi Y."/>
            <person name="Ohishi K."/>
            <person name="Motoyama A."/>
            <person name="Aizu T."/>
            <person name="Enomoto A."/>
            <person name="Kondo K."/>
            <person name="Tanaka S."/>
            <person name="Hara Y."/>
            <person name="Koshikawa S."/>
            <person name="Sagara H."/>
            <person name="Miura T."/>
            <person name="Yokobori S."/>
            <person name="Miyagawa K."/>
            <person name="Suzuki Y."/>
            <person name="Kubo T."/>
            <person name="Oyama M."/>
            <person name="Kohara Y."/>
            <person name="Fujiyama A."/>
            <person name="Arakawa K."/>
            <person name="Katayama T."/>
            <person name="Toyoda A."/>
            <person name="Kunieda T."/>
        </authorList>
    </citation>
    <scope>NUCLEOTIDE SEQUENCE [LARGE SCALE GENOMIC DNA]</scope>
    <source>
        <strain evidence="1 2">YOKOZUNA-1</strain>
    </source>
</reference>
<evidence type="ECO:0008006" key="3">
    <source>
        <dbReference type="Google" id="ProtNLM"/>
    </source>
</evidence>
<sequence>MAAEKYHIPYRTLANRVNRKHGRTVGRSNTFTLEEESEISEILNVKIVGKRLEAFIDEEGRTAQLLDEWRQPLEAMLIRQQFGRRRSGLSARYSP</sequence>
<evidence type="ECO:0000313" key="2">
    <source>
        <dbReference type="Proteomes" id="UP000186922"/>
    </source>
</evidence>